<proteinExistence type="predicted"/>
<dbReference type="AlphaFoldDB" id="A0AAD3E2C5"/>
<comment type="caution">
    <text evidence="2">The sequence shown here is derived from an EMBL/GenBank/DDBJ whole genome shotgun (WGS) entry which is preliminary data.</text>
</comment>
<gene>
    <name evidence="2" type="ORF">Agub_g15010</name>
</gene>
<feature type="region of interest" description="Disordered" evidence="1">
    <location>
        <begin position="296"/>
        <end position="320"/>
    </location>
</feature>
<protein>
    <submittedName>
        <fullName evidence="2">Uncharacterized protein</fullName>
    </submittedName>
</protein>
<name>A0AAD3E2C5_9CHLO</name>
<evidence type="ECO:0000256" key="1">
    <source>
        <dbReference type="SAM" id="MobiDB-lite"/>
    </source>
</evidence>
<accession>A0AAD3E2C5</accession>
<evidence type="ECO:0000313" key="3">
    <source>
        <dbReference type="Proteomes" id="UP001054857"/>
    </source>
</evidence>
<keyword evidence="3" id="KW-1185">Reference proteome</keyword>
<organism evidence="2 3">
    <name type="scientific">Astrephomene gubernaculifera</name>
    <dbReference type="NCBI Taxonomy" id="47775"/>
    <lineage>
        <taxon>Eukaryota</taxon>
        <taxon>Viridiplantae</taxon>
        <taxon>Chlorophyta</taxon>
        <taxon>core chlorophytes</taxon>
        <taxon>Chlorophyceae</taxon>
        <taxon>CS clade</taxon>
        <taxon>Chlamydomonadales</taxon>
        <taxon>Astrephomenaceae</taxon>
        <taxon>Astrephomene</taxon>
    </lineage>
</organism>
<dbReference type="EMBL" id="BMAR01000064">
    <property type="protein sequence ID" value="GFR52436.1"/>
    <property type="molecule type" value="Genomic_DNA"/>
</dbReference>
<dbReference type="Proteomes" id="UP001054857">
    <property type="component" value="Unassembled WGS sequence"/>
</dbReference>
<sequence>MAEPLVSGARPAGPEIKRKRVKDKGDDLGILAVRADLGYSGPVNWPNFDPDAPIYGARSRAAGSVSRAHGHLVAGPAAMLPTFTPRNHYLSTPHEQDVIVNREQFLTDQCNWLQSTQPGTYVPRDVLLRLLSQDIRANTERDPAFGSSKFSWSDLNAAYASGYPSYEAAAAELAGNRTAALTLPGGMTVVFSATGQIGEVLSLTLLRAAPTGGSETHMPPAPAPACGGAPAPAPASGTAAAAAAPPRLQAYPAAQLSLNKSIWQIELKEHRAPAPLRPTAGVGTAAAAGAWAGAPTGTAAAGAGGKAHAHPSHDGAAAAAAAAAAGREEGEERCLAPPAVWVAVRCNYCVNVLLAHQVDPQDWRSWRLEWRASHLTPRLTAHICWNPHLPELALVTADGAVAIASTHAAAGGDAASLRQLDVRQVLRPMHPQHKPVEGEKMRKRKGPYTYWRMQGDQPMALVLGSGRLRVAYGGCTTVGACVCVVE</sequence>
<evidence type="ECO:0000313" key="2">
    <source>
        <dbReference type="EMBL" id="GFR52436.1"/>
    </source>
</evidence>
<feature type="region of interest" description="Disordered" evidence="1">
    <location>
        <begin position="211"/>
        <end position="230"/>
    </location>
</feature>
<reference evidence="2 3" key="1">
    <citation type="journal article" date="2021" name="Sci. Rep.">
        <title>Genome sequencing of the multicellular alga Astrephomene provides insights into convergent evolution of germ-soma differentiation.</title>
        <authorList>
            <person name="Yamashita S."/>
            <person name="Yamamoto K."/>
            <person name="Matsuzaki R."/>
            <person name="Suzuki S."/>
            <person name="Yamaguchi H."/>
            <person name="Hirooka S."/>
            <person name="Minakuchi Y."/>
            <person name="Miyagishima S."/>
            <person name="Kawachi M."/>
            <person name="Toyoda A."/>
            <person name="Nozaki H."/>
        </authorList>
    </citation>
    <scope>NUCLEOTIDE SEQUENCE [LARGE SCALE GENOMIC DNA]</scope>
    <source>
        <strain evidence="2 3">NIES-4017</strain>
    </source>
</reference>